<dbReference type="AlphaFoldDB" id="A0A8K0PGD7"/>
<evidence type="ECO:0000313" key="3">
    <source>
        <dbReference type="EMBL" id="KAG8631245.1"/>
    </source>
</evidence>
<evidence type="ECO:0000313" key="4">
    <source>
        <dbReference type="Proteomes" id="UP000809789"/>
    </source>
</evidence>
<comment type="caution">
    <text evidence="3">The sequence shown here is derived from an EMBL/GenBank/DDBJ whole genome shotgun (WGS) entry which is preliminary data.</text>
</comment>
<organism evidence="3 4">
    <name type="scientific">Elsinoe batatas</name>
    <dbReference type="NCBI Taxonomy" id="2601811"/>
    <lineage>
        <taxon>Eukaryota</taxon>
        <taxon>Fungi</taxon>
        <taxon>Dikarya</taxon>
        <taxon>Ascomycota</taxon>
        <taxon>Pezizomycotina</taxon>
        <taxon>Dothideomycetes</taxon>
        <taxon>Dothideomycetidae</taxon>
        <taxon>Myriangiales</taxon>
        <taxon>Elsinoaceae</taxon>
        <taxon>Elsinoe</taxon>
    </lineage>
</organism>
<keyword evidence="2" id="KW-0732">Signal</keyword>
<evidence type="ECO:0000256" key="2">
    <source>
        <dbReference type="SAM" id="SignalP"/>
    </source>
</evidence>
<feature type="chain" id="PRO_5035473764" evidence="2">
    <location>
        <begin position="20"/>
        <end position="402"/>
    </location>
</feature>
<gene>
    <name evidence="3" type="ORF">KVT40_000385</name>
</gene>
<proteinExistence type="predicted"/>
<evidence type="ECO:0000256" key="1">
    <source>
        <dbReference type="SAM" id="MobiDB-lite"/>
    </source>
</evidence>
<dbReference type="EMBL" id="JAESVG020000001">
    <property type="protein sequence ID" value="KAG8631245.1"/>
    <property type="molecule type" value="Genomic_DNA"/>
</dbReference>
<feature type="compositionally biased region" description="Low complexity" evidence="1">
    <location>
        <begin position="180"/>
        <end position="203"/>
    </location>
</feature>
<feature type="region of interest" description="Disordered" evidence="1">
    <location>
        <begin position="23"/>
        <end position="207"/>
    </location>
</feature>
<reference evidence="3" key="1">
    <citation type="submission" date="2021-07" db="EMBL/GenBank/DDBJ databases">
        <title>Elsinoe batatas strain:CRI-CJ2 Genome sequencing and assembly.</title>
        <authorList>
            <person name="Huang L."/>
        </authorList>
    </citation>
    <scope>NUCLEOTIDE SEQUENCE</scope>
    <source>
        <strain evidence="3">CRI-CJ2</strain>
    </source>
</reference>
<dbReference type="OrthoDB" id="10505767at2759"/>
<name>A0A8K0PGD7_9PEZI</name>
<keyword evidence="4" id="KW-1185">Reference proteome</keyword>
<feature type="compositionally biased region" description="Polar residues" evidence="1">
    <location>
        <begin position="38"/>
        <end position="54"/>
    </location>
</feature>
<accession>A0A8K0PGD7</accession>
<sequence length="402" mass="41555">MKVNLALSYTLCGLYLAEAMPPKPKVPGNLSKVLGGSTPPSGSIAQMSAPQTDVSVAPTAADKSSDSSSLNKSPAGSAKSAPMSSGMMGSMPPVTPQGGDPDGSSSAPVSKILPELEKLNLDPRPTTSNTQPSEPPDPVGQSVKPNVPVSEDLPSDSSGEKQTDPGSKTLNTRPSAGSVQSSTGSPPTSPIIKSSISGKSPQSDPLLQSGTIASIERSPAPVSKAQALEFVKQVYESKVSGGGSIVMVGFVNVPGVGNVRVSKPRAGIGQDPIPVVNAILELAKKYAPRPVKSLSYQAGSSKQFKGPKIRDDIELIHVEDYAYIKVKQLLAEANSGPVKNIYGVLFGRPKKAVTTAKIIPPCGEKPLQDRISMEPGCWPSQEKLGLISWATSISGGQTKASV</sequence>
<feature type="compositionally biased region" description="Polar residues" evidence="1">
    <location>
        <begin position="164"/>
        <end position="179"/>
    </location>
</feature>
<feature type="compositionally biased region" description="Low complexity" evidence="1">
    <location>
        <begin position="66"/>
        <end position="92"/>
    </location>
</feature>
<dbReference type="Proteomes" id="UP000809789">
    <property type="component" value="Unassembled WGS sequence"/>
</dbReference>
<protein>
    <submittedName>
        <fullName evidence="3">Uncharacterized protein</fullName>
    </submittedName>
</protein>
<feature type="signal peptide" evidence="2">
    <location>
        <begin position="1"/>
        <end position="19"/>
    </location>
</feature>